<organism evidence="8">
    <name type="scientific">Pseudomonas saudimassiliensis</name>
    <dbReference type="NCBI Taxonomy" id="1461581"/>
    <lineage>
        <taxon>Bacteria</taxon>
        <taxon>Pseudomonadati</taxon>
        <taxon>Pseudomonadota</taxon>
        <taxon>Gammaproteobacteria</taxon>
        <taxon>Pseudomonadales</taxon>
        <taxon>Pseudomonadaceae</taxon>
        <taxon>Pseudomonas</taxon>
    </lineage>
</organism>
<feature type="domain" description="EamA" evidence="7">
    <location>
        <begin position="2"/>
        <end position="128"/>
    </location>
</feature>
<feature type="transmembrane region" description="Helical" evidence="6">
    <location>
        <begin position="236"/>
        <end position="255"/>
    </location>
</feature>
<dbReference type="SUPFAM" id="SSF103481">
    <property type="entry name" value="Multidrug resistance efflux transporter EmrE"/>
    <property type="match status" value="2"/>
</dbReference>
<comment type="subcellular location">
    <subcellularLocation>
        <location evidence="1">Cell membrane</location>
        <topology evidence="1">Multi-pass membrane protein</topology>
    </subcellularLocation>
</comment>
<dbReference type="InterPro" id="IPR037185">
    <property type="entry name" value="EmrE-like"/>
</dbReference>
<dbReference type="InterPro" id="IPR051258">
    <property type="entry name" value="Diverse_Substrate_Transporter"/>
</dbReference>
<keyword evidence="4 6" id="KW-1133">Transmembrane helix</keyword>
<gene>
    <name evidence="8" type="ORF">BN1049_01252</name>
</gene>
<feature type="transmembrane region" description="Helical" evidence="6">
    <location>
        <begin position="141"/>
        <end position="160"/>
    </location>
</feature>
<feature type="transmembrane region" description="Helical" evidence="6">
    <location>
        <begin position="59"/>
        <end position="78"/>
    </location>
</feature>
<dbReference type="InterPro" id="IPR000620">
    <property type="entry name" value="EamA_dom"/>
</dbReference>
<evidence type="ECO:0000256" key="6">
    <source>
        <dbReference type="SAM" id="Phobius"/>
    </source>
</evidence>
<dbReference type="EMBL" id="LK391969">
    <property type="protein sequence ID" value="CEF26323.1"/>
    <property type="molecule type" value="Genomic_DNA"/>
</dbReference>
<proteinExistence type="predicted"/>
<dbReference type="OrthoDB" id="1412048at2"/>
<feature type="transmembrane region" description="Helical" evidence="6">
    <location>
        <begin position="29"/>
        <end position="47"/>
    </location>
</feature>
<evidence type="ECO:0000259" key="7">
    <source>
        <dbReference type="Pfam" id="PF00892"/>
    </source>
</evidence>
<dbReference type="PANTHER" id="PTHR42920:SF24">
    <property type="entry name" value="AROMATIC AMINO ACID EXPORTER YDDG"/>
    <property type="match status" value="1"/>
</dbReference>
<reference evidence="8" key="1">
    <citation type="submission" date="2014-07" db="EMBL/GenBank/DDBJ databases">
        <authorList>
            <person name="Urmite Genomes Urmite Genomes"/>
        </authorList>
    </citation>
    <scope>NUCLEOTIDE SEQUENCE</scope>
    <source>
        <strain evidence="8">12M76_air</strain>
    </source>
</reference>
<dbReference type="Pfam" id="PF00892">
    <property type="entry name" value="EamA"/>
    <property type="match status" value="1"/>
</dbReference>
<accession>A0A078MGP4</accession>
<evidence type="ECO:0000256" key="2">
    <source>
        <dbReference type="ARBA" id="ARBA00022475"/>
    </source>
</evidence>
<protein>
    <submittedName>
        <fullName evidence="8">Carboxylate/amino acid/amine transporter</fullName>
    </submittedName>
</protein>
<feature type="transmembrane region" description="Helical" evidence="6">
    <location>
        <begin position="172"/>
        <end position="191"/>
    </location>
</feature>
<evidence type="ECO:0000256" key="1">
    <source>
        <dbReference type="ARBA" id="ARBA00004651"/>
    </source>
</evidence>
<keyword evidence="2" id="KW-1003">Cell membrane</keyword>
<feature type="transmembrane region" description="Helical" evidence="6">
    <location>
        <begin position="261"/>
        <end position="279"/>
    </location>
</feature>
<evidence type="ECO:0000256" key="4">
    <source>
        <dbReference type="ARBA" id="ARBA00022989"/>
    </source>
</evidence>
<keyword evidence="5 6" id="KW-0472">Membrane</keyword>
<evidence type="ECO:0000256" key="3">
    <source>
        <dbReference type="ARBA" id="ARBA00022692"/>
    </source>
</evidence>
<dbReference type="GO" id="GO:0005886">
    <property type="term" value="C:plasma membrane"/>
    <property type="evidence" value="ECO:0007669"/>
    <property type="project" value="UniProtKB-SubCell"/>
</dbReference>
<keyword evidence="3 6" id="KW-0812">Transmembrane</keyword>
<name>A0A078MGP4_9PSED</name>
<evidence type="ECO:0000256" key="5">
    <source>
        <dbReference type="ARBA" id="ARBA00023136"/>
    </source>
</evidence>
<dbReference type="PATRIC" id="fig|1461581.3.peg.1228"/>
<feature type="transmembrane region" description="Helical" evidence="6">
    <location>
        <begin position="203"/>
        <end position="224"/>
    </location>
</feature>
<dbReference type="PANTHER" id="PTHR42920">
    <property type="entry name" value="OS03G0707200 PROTEIN-RELATED"/>
    <property type="match status" value="1"/>
</dbReference>
<feature type="transmembrane region" description="Helical" evidence="6">
    <location>
        <begin position="84"/>
        <end position="102"/>
    </location>
</feature>
<feature type="transmembrane region" description="Helical" evidence="6">
    <location>
        <begin position="109"/>
        <end position="129"/>
    </location>
</feature>
<dbReference type="RefSeq" id="WP_044498878.1">
    <property type="nucleotide sequence ID" value="NZ_LK391969.1"/>
</dbReference>
<dbReference type="AlphaFoldDB" id="A0A078MGP4"/>
<dbReference type="EMBL" id="LM997413">
    <property type="protein sequence ID" value="CEA03836.1"/>
    <property type="molecule type" value="Genomic_DNA"/>
</dbReference>
<sequence length="296" mass="32532">MLYLVAVTLLWAVSFSLIGEYLAGQVDSYFSVLTRIVLAGALFLPLLRPRQLPRGVAPGLLAVGALQFGLTYICLYLSFELLTVPEVLLFTIFTPLYVALVDNALRRRFSIGPVVATVIAVLGAAIIRYDGISDAYVKGFLLLQLANLAFAAGQVGYAHLVRHFQVDRRQQWHGFGFFFIGALLVALPAWLVLGDAQRLPQTLLHWSVLGWLGLVASGLGFFFWNRGATQVDAGTLGIMNNALIPAGLVVNLLIWNQQADLLRLLLGGAVIGLSLWLNLRWDSWLGRIRRSASTDR</sequence>
<evidence type="ECO:0000313" key="8">
    <source>
        <dbReference type="EMBL" id="CEA03836.1"/>
    </source>
</evidence>